<feature type="chain" id="PRO_5015065438" description="DUF4154 domain-containing protein" evidence="1">
    <location>
        <begin position="24"/>
        <end position="180"/>
    </location>
</feature>
<proteinExistence type="predicted"/>
<gene>
    <name evidence="2" type="ORF">MBHS_00141</name>
    <name evidence="3" type="ORF">MBHS_02642</name>
    <name evidence="4" type="ORF">MBHS_03730</name>
</gene>
<organism evidence="2 5">
    <name type="scientific">Candidatus Venteria ishoeyi</name>
    <dbReference type="NCBI Taxonomy" id="1899563"/>
    <lineage>
        <taxon>Bacteria</taxon>
        <taxon>Pseudomonadati</taxon>
        <taxon>Pseudomonadota</taxon>
        <taxon>Gammaproteobacteria</taxon>
        <taxon>Thiotrichales</taxon>
        <taxon>Thiotrichaceae</taxon>
        <taxon>Venteria</taxon>
    </lineage>
</organism>
<evidence type="ECO:0008006" key="6">
    <source>
        <dbReference type="Google" id="ProtNLM"/>
    </source>
</evidence>
<name>A0A1H6F5M3_9GAMM</name>
<evidence type="ECO:0000313" key="5">
    <source>
        <dbReference type="Proteomes" id="UP000236724"/>
    </source>
</evidence>
<dbReference type="Proteomes" id="UP000236724">
    <property type="component" value="Unassembled WGS sequence"/>
</dbReference>
<dbReference type="RefSeq" id="WP_103918375.1">
    <property type="nucleotide sequence ID" value="NZ_FMSV02000038.1"/>
</dbReference>
<dbReference type="InterPro" id="IPR025293">
    <property type="entry name" value="YfiR/HmsC-like"/>
</dbReference>
<evidence type="ECO:0000313" key="4">
    <source>
        <dbReference type="EMBL" id="SEH07843.1"/>
    </source>
</evidence>
<dbReference type="AlphaFoldDB" id="A0A1H6F5M3"/>
<protein>
    <recommendedName>
        <fullName evidence="6">DUF4154 domain-containing protein</fullName>
    </recommendedName>
</protein>
<dbReference type="Pfam" id="PF13689">
    <property type="entry name" value="DUF4154"/>
    <property type="match status" value="1"/>
</dbReference>
<keyword evidence="1" id="KW-0732">Signal</keyword>
<feature type="signal peptide" evidence="1">
    <location>
        <begin position="1"/>
        <end position="23"/>
    </location>
</feature>
<dbReference type="EMBL" id="FMSV02000541">
    <property type="protein sequence ID" value="SEH07843.1"/>
    <property type="molecule type" value="Genomic_DNA"/>
</dbReference>
<evidence type="ECO:0000313" key="2">
    <source>
        <dbReference type="EMBL" id="SEH04295.1"/>
    </source>
</evidence>
<dbReference type="OrthoDB" id="277577at2"/>
<dbReference type="EMBL" id="FMSV02000505">
    <property type="protein sequence ID" value="SEH06776.1"/>
    <property type="molecule type" value="Genomic_DNA"/>
</dbReference>
<sequence>MYKIQVMLLSITLSLLLCNNVGATPPAPRESQVKAVYLNGYSKFIAWPASAFSDKNSPFRICIFGENPFGRSLELAVANETVKNRPVQAMYLNVLEQVSQCQILYVSDSEKIRLNTILDKTRQYPILTVGNLKNFVFKGGMIQFYNHNNHISFMIDPATLREAGLEPNANLLRISEVVKR</sequence>
<evidence type="ECO:0000313" key="3">
    <source>
        <dbReference type="EMBL" id="SEH06776.1"/>
    </source>
</evidence>
<accession>A0A1H6F5M3</accession>
<evidence type="ECO:0000256" key="1">
    <source>
        <dbReference type="SAM" id="SignalP"/>
    </source>
</evidence>
<dbReference type="EMBL" id="FMSV02000038">
    <property type="protein sequence ID" value="SEH04295.1"/>
    <property type="molecule type" value="Genomic_DNA"/>
</dbReference>
<reference evidence="2 5" key="1">
    <citation type="submission" date="2016-10" db="EMBL/GenBank/DDBJ databases">
        <authorList>
            <person name="de Groot N.N."/>
        </authorList>
    </citation>
    <scope>NUCLEOTIDE SEQUENCE [LARGE SCALE GENOMIC DNA]</scope>
    <source>
        <strain evidence="2">MBHS1</strain>
    </source>
</reference>
<keyword evidence="5" id="KW-1185">Reference proteome</keyword>